<organism evidence="6 7">
    <name type="scientific">Tribonema minus</name>
    <dbReference type="NCBI Taxonomy" id="303371"/>
    <lineage>
        <taxon>Eukaryota</taxon>
        <taxon>Sar</taxon>
        <taxon>Stramenopiles</taxon>
        <taxon>Ochrophyta</taxon>
        <taxon>PX clade</taxon>
        <taxon>Xanthophyceae</taxon>
        <taxon>Tribonematales</taxon>
        <taxon>Tribonemataceae</taxon>
        <taxon>Tribonema</taxon>
    </lineage>
</organism>
<feature type="transmembrane region" description="Helical" evidence="5">
    <location>
        <begin position="105"/>
        <end position="129"/>
    </location>
</feature>
<feature type="region of interest" description="Disordered" evidence="4">
    <location>
        <begin position="288"/>
        <end position="343"/>
    </location>
</feature>
<dbReference type="InterPro" id="IPR052214">
    <property type="entry name" value="DAG_Lipase-Related"/>
</dbReference>
<dbReference type="Proteomes" id="UP000664859">
    <property type="component" value="Unassembled WGS sequence"/>
</dbReference>
<dbReference type="OrthoDB" id="438440at2759"/>
<dbReference type="PANTHER" id="PTHR45792">
    <property type="entry name" value="DIACYLGLYCEROL LIPASE HOMOLOG-RELATED"/>
    <property type="match status" value="1"/>
</dbReference>
<evidence type="ECO:0000313" key="6">
    <source>
        <dbReference type="EMBL" id="KAG5189207.1"/>
    </source>
</evidence>
<keyword evidence="3" id="KW-0443">Lipid metabolism</keyword>
<keyword evidence="7" id="KW-1185">Reference proteome</keyword>
<feature type="region of interest" description="Disordered" evidence="4">
    <location>
        <begin position="365"/>
        <end position="398"/>
    </location>
</feature>
<keyword evidence="5" id="KW-1133">Transmembrane helix</keyword>
<feature type="transmembrane region" description="Helical" evidence="5">
    <location>
        <begin position="62"/>
        <end position="84"/>
    </location>
</feature>
<name>A0A836CK70_9STRA</name>
<keyword evidence="2" id="KW-0442">Lipid degradation</keyword>
<evidence type="ECO:0000256" key="5">
    <source>
        <dbReference type="SAM" id="Phobius"/>
    </source>
</evidence>
<feature type="compositionally biased region" description="Basic and acidic residues" evidence="4">
    <location>
        <begin position="310"/>
        <end position="321"/>
    </location>
</feature>
<feature type="compositionally biased region" description="Gly residues" evidence="4">
    <location>
        <begin position="372"/>
        <end position="390"/>
    </location>
</feature>
<proteinExistence type="predicted"/>
<keyword evidence="5" id="KW-0472">Membrane</keyword>
<dbReference type="PANTHER" id="PTHR45792:SF8">
    <property type="entry name" value="DIACYLGLYCEROL LIPASE-ALPHA"/>
    <property type="match status" value="1"/>
</dbReference>
<evidence type="ECO:0000313" key="7">
    <source>
        <dbReference type="Proteomes" id="UP000664859"/>
    </source>
</evidence>
<dbReference type="AlphaFoldDB" id="A0A836CK70"/>
<evidence type="ECO:0000256" key="4">
    <source>
        <dbReference type="SAM" id="MobiDB-lite"/>
    </source>
</evidence>
<accession>A0A836CK70</accession>
<dbReference type="EMBL" id="JAFCMP010000056">
    <property type="protein sequence ID" value="KAG5189207.1"/>
    <property type="molecule type" value="Genomic_DNA"/>
</dbReference>
<evidence type="ECO:0000256" key="1">
    <source>
        <dbReference type="ARBA" id="ARBA00022801"/>
    </source>
</evidence>
<dbReference type="GO" id="GO:0016042">
    <property type="term" value="P:lipid catabolic process"/>
    <property type="evidence" value="ECO:0007669"/>
    <property type="project" value="UniProtKB-KW"/>
</dbReference>
<evidence type="ECO:0000256" key="2">
    <source>
        <dbReference type="ARBA" id="ARBA00022963"/>
    </source>
</evidence>
<keyword evidence="5" id="KW-0812">Transmembrane</keyword>
<gene>
    <name evidence="6" type="ORF">JKP88DRAFT_302526</name>
</gene>
<sequence length="578" mass="61671">MPLRKGGYLRVPRVGAEEEPAAAAAARVFWSGAVILMLVETHAALSGCEATHLVCCEATHLVYAYFALSIACFLAAIALEWAILATSLRGAIAEADKRRGMGRLLGAHAALGGFQLALAALGLALFATFEGAQCVAAAEAEGGEAGAVDAALVRVLLLVVCLSQVIDAVVMGCCCWLVVGPRTEDAGLLAEGAGAMIAAATYERLASDDVEALWAERCRGACEVMSCLSCRVFGGANSLEADFAHLARVMARIFHTEEYLDIVPSDVAAGVVLLRASLRELLLREGQKRRERRRQTLHPTASARPSLDAALHEPLLREGQKRRERRRQTLHPTESARPSLDAVLREPGVGDAVADAAPRDLEAGLGALSRSSGGGGGGNGGGGSGGGGDGQSVPASMKARSEEHAKWWRVAGRRVLDVDSGADRRVLEEATHFSRYALAIYTWYLYVFDRPCCGGCDLCLFGTLGCARRFHRSRRRRALAWLSATWDGTQAGAPRVDGDNCCYFNRRRRALARLSATWDSAQAGAPRAGAPRVDGDNCWRVNEAGLLRIAGLHDCELVYATFAGGMQQTPYAVFVDHE</sequence>
<comment type="caution">
    <text evidence="6">The sequence shown here is derived from an EMBL/GenBank/DDBJ whole genome shotgun (WGS) entry which is preliminary data.</text>
</comment>
<dbReference type="GO" id="GO:0016298">
    <property type="term" value="F:lipase activity"/>
    <property type="evidence" value="ECO:0007669"/>
    <property type="project" value="TreeGrafter"/>
</dbReference>
<evidence type="ECO:0000256" key="3">
    <source>
        <dbReference type="ARBA" id="ARBA00023098"/>
    </source>
</evidence>
<keyword evidence="1" id="KW-0378">Hydrolase</keyword>
<reference evidence="6" key="1">
    <citation type="submission" date="2021-02" db="EMBL/GenBank/DDBJ databases">
        <title>First Annotated Genome of the Yellow-green Alga Tribonema minus.</title>
        <authorList>
            <person name="Mahan K.M."/>
        </authorList>
    </citation>
    <scope>NUCLEOTIDE SEQUENCE</scope>
    <source>
        <strain evidence="6">UTEX B ZZ1240</strain>
    </source>
</reference>
<protein>
    <submittedName>
        <fullName evidence="6">Uncharacterized protein</fullName>
    </submittedName>
</protein>